<dbReference type="KEGG" id="eiv:EIN_259600"/>
<reference evidence="2 3" key="1">
    <citation type="submission" date="2012-10" db="EMBL/GenBank/DDBJ databases">
        <authorList>
            <person name="Zafar N."/>
            <person name="Inman J."/>
            <person name="Hall N."/>
            <person name="Lorenzi H."/>
            <person name="Caler E."/>
        </authorList>
    </citation>
    <scope>NUCLEOTIDE SEQUENCE [LARGE SCALE GENOMIC DNA]</scope>
    <source>
        <strain evidence="2 3">IP1</strain>
    </source>
</reference>
<dbReference type="GO" id="GO:0015074">
    <property type="term" value="P:DNA integration"/>
    <property type="evidence" value="ECO:0007669"/>
    <property type="project" value="InterPro"/>
</dbReference>
<dbReference type="OrthoDB" id="6408700at2759"/>
<evidence type="ECO:0000313" key="2">
    <source>
        <dbReference type="EMBL" id="ELP94362.1"/>
    </source>
</evidence>
<organism evidence="2 3">
    <name type="scientific">Entamoeba invadens IP1</name>
    <dbReference type="NCBI Taxonomy" id="370355"/>
    <lineage>
        <taxon>Eukaryota</taxon>
        <taxon>Amoebozoa</taxon>
        <taxon>Evosea</taxon>
        <taxon>Archamoebae</taxon>
        <taxon>Mastigamoebida</taxon>
        <taxon>Entamoebidae</taxon>
        <taxon>Entamoeba</taxon>
    </lineage>
</organism>
<dbReference type="GeneID" id="14893350"/>
<dbReference type="InterPro" id="IPR001584">
    <property type="entry name" value="Integrase_cat-core"/>
</dbReference>
<evidence type="ECO:0000313" key="3">
    <source>
        <dbReference type="Proteomes" id="UP000014680"/>
    </source>
</evidence>
<dbReference type="RefSeq" id="XP_004261133.1">
    <property type="nucleotide sequence ID" value="XM_004261085.1"/>
</dbReference>
<protein>
    <recommendedName>
        <fullName evidence="1">Integrase catalytic domain-containing protein</fullName>
    </recommendedName>
</protein>
<dbReference type="Gene3D" id="3.30.420.10">
    <property type="entry name" value="Ribonuclease H-like superfamily/Ribonuclease H"/>
    <property type="match status" value="1"/>
</dbReference>
<dbReference type="PROSITE" id="PS50994">
    <property type="entry name" value="INTEGRASE"/>
    <property type="match status" value="1"/>
</dbReference>
<dbReference type="VEuPathDB" id="AmoebaDB:EIN_259600"/>
<feature type="domain" description="Integrase catalytic" evidence="1">
    <location>
        <begin position="230"/>
        <end position="404"/>
    </location>
</feature>
<sequence length="426" mass="50041">MTKEQELSKFYNTYKNKIEYAYNNRDKLYGINPNTNSKHNLKNFYSGIYNYFNISNNRTQKLLDDIYDIYTTNKRSINASISKMLEVTGSHEFKKDANTPKPEVKEIKQTPEIQLNAELRPQPSAYGVSFSSIQPHGTTTTIATYPPTNYFKKDRTIKQLFNVDMNQYVPSLAKNIYTYFNNKDIIYANNFKPSPPKYSFYNKNFAYKFVAIPNTYMFDILYFSDKDKRVTQQKYDNPSVKINFDHRVHKNNPLQSYLIGININTRYGYVISIKDKTASSIINGFEELFKQGLKMTNLIFDGERGISSNDFADYINSKNIKLFVTATKIHTSTAPIDRLCRTIRDLYVKYYILNDDEYKNIINSISFQNMKRKELLQYMSKIRKLFNEGDQKRITPVPTTEEVYKLMQYYNDSCHDSLVKIFRECG</sequence>
<evidence type="ECO:0000259" key="1">
    <source>
        <dbReference type="PROSITE" id="PS50994"/>
    </source>
</evidence>
<proteinExistence type="predicted"/>
<dbReference type="GO" id="GO:0003676">
    <property type="term" value="F:nucleic acid binding"/>
    <property type="evidence" value="ECO:0007669"/>
    <property type="project" value="InterPro"/>
</dbReference>
<accession>A0A0A1UG29</accession>
<dbReference type="SUPFAM" id="SSF53098">
    <property type="entry name" value="Ribonuclease H-like"/>
    <property type="match status" value="1"/>
</dbReference>
<name>A0A0A1UG29_ENTIV</name>
<keyword evidence="3" id="KW-1185">Reference proteome</keyword>
<dbReference type="InterPro" id="IPR036397">
    <property type="entry name" value="RNaseH_sf"/>
</dbReference>
<gene>
    <name evidence="2" type="ORF">EIN_259600</name>
</gene>
<dbReference type="EMBL" id="KB206237">
    <property type="protein sequence ID" value="ELP94362.1"/>
    <property type="molecule type" value="Genomic_DNA"/>
</dbReference>
<dbReference type="InterPro" id="IPR012337">
    <property type="entry name" value="RNaseH-like_sf"/>
</dbReference>
<dbReference type="AlphaFoldDB" id="A0A0A1UG29"/>
<dbReference type="Proteomes" id="UP000014680">
    <property type="component" value="Unassembled WGS sequence"/>
</dbReference>